<dbReference type="RefSeq" id="WP_216687674.1">
    <property type="nucleotide sequence ID" value="NZ_JAHLZF010000018.1"/>
</dbReference>
<accession>A0ABS6GR79</accession>
<comment type="caution">
    <text evidence="1">The sequence shown here is derived from an EMBL/GenBank/DDBJ whole genome shotgun (WGS) entry which is preliminary data.</text>
</comment>
<dbReference type="Proteomes" id="UP000812672">
    <property type="component" value="Unassembled WGS sequence"/>
</dbReference>
<evidence type="ECO:0000313" key="2">
    <source>
        <dbReference type="Proteomes" id="UP000812672"/>
    </source>
</evidence>
<gene>
    <name evidence="1" type="ORF">KQ486_11220</name>
</gene>
<protein>
    <submittedName>
        <fullName evidence="1">Uncharacterized protein</fullName>
    </submittedName>
</protein>
<dbReference type="EMBL" id="JAHLZF010000018">
    <property type="protein sequence ID" value="MBU6081583.1"/>
    <property type="molecule type" value="Genomic_DNA"/>
</dbReference>
<organism evidence="1 2">
    <name type="scientific">Allobacillus halotolerans</name>
    <dbReference type="NCBI Taxonomy" id="570278"/>
    <lineage>
        <taxon>Bacteria</taxon>
        <taxon>Bacillati</taxon>
        <taxon>Bacillota</taxon>
        <taxon>Bacilli</taxon>
        <taxon>Bacillales</taxon>
        <taxon>Bacillaceae</taxon>
        <taxon>Allobacillus</taxon>
    </lineage>
</organism>
<evidence type="ECO:0000313" key="1">
    <source>
        <dbReference type="EMBL" id="MBU6081583.1"/>
    </source>
</evidence>
<keyword evidence="2" id="KW-1185">Reference proteome</keyword>
<name>A0ABS6GR79_9BACI</name>
<proteinExistence type="predicted"/>
<sequence>MGKRNKKKAEQSILVIDHSAFFGSFTIDNGDMLATNGVKQRNFTQTLLSFSVNGANFSVYFGFFSVK</sequence>
<reference evidence="1 2" key="1">
    <citation type="journal article" date="2011" name="Int. J. Syst. Evol. Microbiol.">
        <title>Allobacillus halotolerans gen. nov., sp. nov. isolated from shrimp paste.</title>
        <authorList>
            <person name="Sheu S.Y."/>
            <person name="Arun A.B."/>
            <person name="Jiang S.R."/>
            <person name="Young C.C."/>
            <person name="Chen W.M."/>
        </authorList>
    </citation>
    <scope>NUCLEOTIDE SEQUENCE [LARGE SCALE GENOMIC DNA]</scope>
    <source>
        <strain evidence="1 2">LMG 24826</strain>
    </source>
</reference>